<dbReference type="InterPro" id="IPR002625">
    <property type="entry name" value="Smr_dom"/>
</dbReference>
<evidence type="ECO:0000313" key="1">
    <source>
        <dbReference type="EMBL" id="CAB3996045.1"/>
    </source>
</evidence>
<dbReference type="AlphaFoldDB" id="A0A6S7GWR7"/>
<dbReference type="InterPro" id="IPR053020">
    <property type="entry name" value="Smr_domain_protein"/>
</dbReference>
<organism evidence="1 2">
    <name type="scientific">Paramuricea clavata</name>
    <name type="common">Red gorgonian</name>
    <name type="synonym">Violescent sea-whip</name>
    <dbReference type="NCBI Taxonomy" id="317549"/>
    <lineage>
        <taxon>Eukaryota</taxon>
        <taxon>Metazoa</taxon>
        <taxon>Cnidaria</taxon>
        <taxon>Anthozoa</taxon>
        <taxon>Octocorallia</taxon>
        <taxon>Malacalcyonacea</taxon>
        <taxon>Plexauridae</taxon>
        <taxon>Paramuricea</taxon>
    </lineage>
</organism>
<dbReference type="PANTHER" id="PTHR47417">
    <property type="entry name" value="SMR DOMAIN-CONTAINING PROTEIN YPL199C"/>
    <property type="match status" value="1"/>
</dbReference>
<dbReference type="EMBL" id="CACRXK020002787">
    <property type="protein sequence ID" value="CAB3996045.1"/>
    <property type="molecule type" value="Genomic_DNA"/>
</dbReference>
<accession>A0A6S7GWR7</accession>
<reference evidence="1" key="1">
    <citation type="submission" date="2020-04" db="EMBL/GenBank/DDBJ databases">
        <authorList>
            <person name="Alioto T."/>
            <person name="Alioto T."/>
            <person name="Gomez Garrido J."/>
        </authorList>
    </citation>
    <scope>NUCLEOTIDE SEQUENCE</scope>
    <source>
        <strain evidence="1">A484AB</strain>
    </source>
</reference>
<dbReference type="Gene3D" id="3.30.1370.110">
    <property type="match status" value="1"/>
</dbReference>
<dbReference type="SUPFAM" id="SSF160443">
    <property type="entry name" value="SMR domain-like"/>
    <property type="match status" value="1"/>
</dbReference>
<dbReference type="PROSITE" id="PS50828">
    <property type="entry name" value="SMR"/>
    <property type="match status" value="1"/>
</dbReference>
<name>A0A6S7GWR7_PARCT</name>
<dbReference type="OrthoDB" id="5987918at2759"/>
<gene>
    <name evidence="1" type="ORF">PACLA_8A011272</name>
</gene>
<protein>
    <submittedName>
        <fullName evidence="1">Uncharacterized protein</fullName>
    </submittedName>
</protein>
<evidence type="ECO:0000313" key="2">
    <source>
        <dbReference type="Proteomes" id="UP001152795"/>
    </source>
</evidence>
<dbReference type="InterPro" id="IPR036063">
    <property type="entry name" value="Smr_dom_sf"/>
</dbReference>
<dbReference type="PANTHER" id="PTHR47417:SF1">
    <property type="entry name" value="SMR DOMAIN-CONTAINING PROTEIN YPL199C"/>
    <property type="match status" value="1"/>
</dbReference>
<comment type="caution">
    <text evidence="1">The sequence shown here is derived from an EMBL/GenBank/DDBJ whole genome shotgun (WGS) entry which is preliminary data.</text>
</comment>
<dbReference type="Proteomes" id="UP001152795">
    <property type="component" value="Unassembled WGS sequence"/>
</dbReference>
<dbReference type="SMART" id="SM00463">
    <property type="entry name" value="SMR"/>
    <property type="match status" value="1"/>
</dbReference>
<sequence>MFASATEWIWNYIIHEVSVIDCRSPIQCGVETRLCSIKLNNPAFEFTNWHGNKTRIIREGEEEFREDEWAMCIKIHENASGKLGNVLDIFCLATQPGRATVKLDLGRWYKFVNESEFSIFVESPWSPGSPVCDNNVGNVQVRNIGNKIIKAPSLNQETVTSKPDETVMKNERQDEKEKCSADSYENNNISDKCHSPNVPYIEWIPEFDGLTEKPLFPGDDHFKCLIHLGSQSSPKLLSSNDLTVFNYKKQIIADVKILRPGVMQAIIPLKDIRIGTGDKAHFTFHTPGENVLPLDISFTVYQKFDKESCKNIVLRKNNQKGFQCKNILASDIKGEDRCYLNNIERVCCVEKDGTKQVIKVEPINSDVRLILPELCDEVKCQKILLHLLRAIFYRKKASETDKERMKWKEKAMETYAANNQKHSSFCKHIKTKYADLMQQYNDEASKEIFAFFNEERGLNHVDLHGLLVVNEETLARDKEQLLEDNPEEKVITIINERRERGDEAVRKLKEKIDEFMEKMDIKARSEKKTWLEVIVGAGHHSMAGRQKIRPKVEMFLQEEYPGKISVVNEGALVVTFEEYPNGGRCFGHYYCQTCKKSWRSGQSFKNKWQGCFKCYDEGKGIKKCLPVMQQPLQKSELRGGAGARKYRHLKQLCQVCEEGGSCTM</sequence>
<keyword evidence="2" id="KW-1185">Reference proteome</keyword>
<proteinExistence type="predicted"/>